<dbReference type="EMBL" id="BPLQ01002278">
    <property type="protein sequence ID" value="GIX90939.1"/>
    <property type="molecule type" value="Genomic_DNA"/>
</dbReference>
<gene>
    <name evidence="1" type="ORF">CDAR_177461</name>
</gene>
<dbReference type="AlphaFoldDB" id="A0AAV4P1L7"/>
<reference evidence="1 2" key="1">
    <citation type="submission" date="2021-06" db="EMBL/GenBank/DDBJ databases">
        <title>Caerostris darwini draft genome.</title>
        <authorList>
            <person name="Kono N."/>
            <person name="Arakawa K."/>
        </authorList>
    </citation>
    <scope>NUCLEOTIDE SEQUENCE [LARGE SCALE GENOMIC DNA]</scope>
</reference>
<protein>
    <submittedName>
        <fullName evidence="1">Uncharacterized protein</fullName>
    </submittedName>
</protein>
<accession>A0AAV4P1L7</accession>
<evidence type="ECO:0000313" key="1">
    <source>
        <dbReference type="EMBL" id="GIX90939.1"/>
    </source>
</evidence>
<dbReference type="Proteomes" id="UP001054837">
    <property type="component" value="Unassembled WGS sequence"/>
</dbReference>
<proteinExistence type="predicted"/>
<sequence>MLEKGPFKTKLMAFRPRTLARFLICAPTANTVAAITFHLATAKNNKNLRSCVNRLLEYACVDHESSVVIDIYIFAVISTAVLRPIPPLHKNSRYGI</sequence>
<organism evidence="1 2">
    <name type="scientific">Caerostris darwini</name>
    <dbReference type="NCBI Taxonomy" id="1538125"/>
    <lineage>
        <taxon>Eukaryota</taxon>
        <taxon>Metazoa</taxon>
        <taxon>Ecdysozoa</taxon>
        <taxon>Arthropoda</taxon>
        <taxon>Chelicerata</taxon>
        <taxon>Arachnida</taxon>
        <taxon>Araneae</taxon>
        <taxon>Araneomorphae</taxon>
        <taxon>Entelegynae</taxon>
        <taxon>Araneoidea</taxon>
        <taxon>Araneidae</taxon>
        <taxon>Caerostris</taxon>
    </lineage>
</organism>
<name>A0AAV4P1L7_9ARAC</name>
<comment type="caution">
    <text evidence="1">The sequence shown here is derived from an EMBL/GenBank/DDBJ whole genome shotgun (WGS) entry which is preliminary data.</text>
</comment>
<keyword evidence="2" id="KW-1185">Reference proteome</keyword>
<evidence type="ECO:0000313" key="2">
    <source>
        <dbReference type="Proteomes" id="UP001054837"/>
    </source>
</evidence>